<protein>
    <submittedName>
        <fullName evidence="1">Uncharacterized protein</fullName>
    </submittedName>
</protein>
<gene>
    <name evidence="1" type="ORF">ODU72_04875</name>
</gene>
<dbReference type="AlphaFoldDB" id="A0A9X4AAJ4"/>
<reference evidence="1" key="2">
    <citation type="submission" date="2022-10" db="EMBL/GenBank/DDBJ databases">
        <authorList>
            <person name="Kostovova I."/>
            <person name="Moravkova M."/>
            <person name="Pechar R."/>
        </authorList>
    </citation>
    <scope>NUCLEOTIDE SEQUENCE</scope>
    <source>
        <strain evidence="1">M490A</strain>
    </source>
</reference>
<dbReference type="EMBL" id="JAOTGY010000007">
    <property type="protein sequence ID" value="MDB6258012.1"/>
    <property type="molecule type" value="Genomic_DNA"/>
</dbReference>
<sequence>MIQVKFATKEATKYACEHWHYAHKLPQGNLFSVGVWEDKHFLGVVIFSHGSNNRIGTPYNLSQFQCCELTRVALRNHKGVFVSEIVSKAINYFKKYNPNDILIVSYSDPMQNHKGGFTKLQIGYMLAEVQKTKLTF</sequence>
<reference evidence="1" key="1">
    <citation type="journal article" date="2022" name="Microorganisms">
        <title>Antibiotic Susceptibility, Resistance Gene Determinants and Corresponding Genomic Regions in Lactobacillus amylovorus Isolates Derived from Wild Boars and Domestic Pigs.</title>
        <authorList>
            <person name="Moravkova M."/>
            <person name="Kostovova I."/>
            <person name="Kavanova K."/>
            <person name="Pechar R."/>
            <person name="Stanek S."/>
            <person name="Brychta A."/>
            <person name="Zeman M."/>
            <person name="Kubasova T."/>
        </authorList>
    </citation>
    <scope>NUCLEOTIDE SEQUENCE</scope>
    <source>
        <strain evidence="1">M490A</strain>
    </source>
</reference>
<dbReference type="Proteomes" id="UP001141981">
    <property type="component" value="Unassembled WGS sequence"/>
</dbReference>
<dbReference type="InterPro" id="IPR057895">
    <property type="entry name" value="Mom"/>
</dbReference>
<accession>A0A9X4AAJ4</accession>
<organism evidence="1 2">
    <name type="scientific">Lactobacillus amylovorus</name>
    <dbReference type="NCBI Taxonomy" id="1604"/>
    <lineage>
        <taxon>Bacteria</taxon>
        <taxon>Bacillati</taxon>
        <taxon>Bacillota</taxon>
        <taxon>Bacilli</taxon>
        <taxon>Lactobacillales</taxon>
        <taxon>Lactobacillaceae</taxon>
        <taxon>Lactobacillus</taxon>
    </lineage>
</organism>
<name>A0A9X4AAJ4_LACAM</name>
<proteinExistence type="predicted"/>
<evidence type="ECO:0000313" key="2">
    <source>
        <dbReference type="Proteomes" id="UP001141981"/>
    </source>
</evidence>
<dbReference type="Pfam" id="PF25680">
    <property type="entry name" value="Mom"/>
    <property type="match status" value="1"/>
</dbReference>
<evidence type="ECO:0000313" key="1">
    <source>
        <dbReference type="EMBL" id="MDB6258012.1"/>
    </source>
</evidence>
<comment type="caution">
    <text evidence="1">The sequence shown here is derived from an EMBL/GenBank/DDBJ whole genome shotgun (WGS) entry which is preliminary data.</text>
</comment>
<dbReference type="RefSeq" id="WP_271880759.1">
    <property type="nucleotide sequence ID" value="NZ_JAOTGY010000007.1"/>
</dbReference>